<keyword evidence="3" id="KW-1185">Reference proteome</keyword>
<dbReference type="EMBL" id="JAJSOF020000003">
    <property type="protein sequence ID" value="KAJ4450447.1"/>
    <property type="molecule type" value="Genomic_DNA"/>
</dbReference>
<comment type="caution">
    <text evidence="2">The sequence shown here is derived from an EMBL/GenBank/DDBJ whole genome shotgun (WGS) entry which is preliminary data.</text>
</comment>
<evidence type="ECO:0000313" key="3">
    <source>
        <dbReference type="Proteomes" id="UP001148838"/>
    </source>
</evidence>
<evidence type="ECO:0000313" key="2">
    <source>
        <dbReference type="EMBL" id="KAJ4450447.1"/>
    </source>
</evidence>
<gene>
    <name evidence="2" type="ORF">ANN_01871</name>
</gene>
<proteinExistence type="predicted"/>
<accession>A0ABQ8TUQ2</accession>
<dbReference type="Proteomes" id="UP001148838">
    <property type="component" value="Unassembled WGS sequence"/>
</dbReference>
<reference evidence="2 3" key="1">
    <citation type="journal article" date="2022" name="Allergy">
        <title>Genome assembly and annotation of Periplaneta americana reveal a comprehensive cockroach allergen profile.</title>
        <authorList>
            <person name="Wang L."/>
            <person name="Xiong Q."/>
            <person name="Saelim N."/>
            <person name="Wang L."/>
            <person name="Nong W."/>
            <person name="Wan A.T."/>
            <person name="Shi M."/>
            <person name="Liu X."/>
            <person name="Cao Q."/>
            <person name="Hui J.H.L."/>
            <person name="Sookrung N."/>
            <person name="Leung T.F."/>
            <person name="Tungtrongchitr A."/>
            <person name="Tsui S.K.W."/>
        </authorList>
    </citation>
    <scope>NUCLEOTIDE SEQUENCE [LARGE SCALE GENOMIC DNA]</scope>
    <source>
        <strain evidence="2">PWHHKU_190912</strain>
    </source>
</reference>
<protein>
    <submittedName>
        <fullName evidence="2">Uncharacterized protein</fullName>
    </submittedName>
</protein>
<sequence length="72" mass="8089">MAGLCEGGNEPPGSLKVNKNAEEKNKDNKDKGDDKNEKDNSDDNENNKEVERMEMMCWEKDGRNCVKISGKV</sequence>
<name>A0ABQ8TUQ2_PERAM</name>
<organism evidence="2 3">
    <name type="scientific">Periplaneta americana</name>
    <name type="common">American cockroach</name>
    <name type="synonym">Blatta americana</name>
    <dbReference type="NCBI Taxonomy" id="6978"/>
    <lineage>
        <taxon>Eukaryota</taxon>
        <taxon>Metazoa</taxon>
        <taxon>Ecdysozoa</taxon>
        <taxon>Arthropoda</taxon>
        <taxon>Hexapoda</taxon>
        <taxon>Insecta</taxon>
        <taxon>Pterygota</taxon>
        <taxon>Neoptera</taxon>
        <taxon>Polyneoptera</taxon>
        <taxon>Dictyoptera</taxon>
        <taxon>Blattodea</taxon>
        <taxon>Blattoidea</taxon>
        <taxon>Blattidae</taxon>
        <taxon>Blattinae</taxon>
        <taxon>Periplaneta</taxon>
    </lineage>
</organism>
<feature type="compositionally biased region" description="Basic and acidic residues" evidence="1">
    <location>
        <begin position="19"/>
        <end position="52"/>
    </location>
</feature>
<feature type="region of interest" description="Disordered" evidence="1">
    <location>
        <begin position="1"/>
        <end position="52"/>
    </location>
</feature>
<evidence type="ECO:0000256" key="1">
    <source>
        <dbReference type="SAM" id="MobiDB-lite"/>
    </source>
</evidence>